<dbReference type="InterPro" id="IPR011008">
    <property type="entry name" value="Dimeric_a/b-barrel"/>
</dbReference>
<name>A0A0U1L2J3_9FIRM</name>
<dbReference type="Gene3D" id="3.30.70.1060">
    <property type="entry name" value="Dimeric alpha+beta barrel"/>
    <property type="match status" value="1"/>
</dbReference>
<evidence type="ECO:0000259" key="2">
    <source>
        <dbReference type="Pfam" id="PF03795"/>
    </source>
</evidence>
<dbReference type="PANTHER" id="PTHR37828:SF1">
    <property type="entry name" value="YCII-RELATED DOMAIN-CONTAINING PROTEIN"/>
    <property type="match status" value="1"/>
</dbReference>
<dbReference type="SUPFAM" id="SSF54909">
    <property type="entry name" value="Dimeric alpha+beta barrel"/>
    <property type="match status" value="1"/>
</dbReference>
<organism evidence="3 4">
    <name type="scientific">Sporomusa ovata</name>
    <dbReference type="NCBI Taxonomy" id="2378"/>
    <lineage>
        <taxon>Bacteria</taxon>
        <taxon>Bacillati</taxon>
        <taxon>Bacillota</taxon>
        <taxon>Negativicutes</taxon>
        <taxon>Selenomonadales</taxon>
        <taxon>Sporomusaceae</taxon>
        <taxon>Sporomusa</taxon>
    </lineage>
</organism>
<sequence length="95" mass="10657">MFILILKYTSTLSEIDNALPAHIEYLNKYYALGKFICSGPQNPRVGGVIVCIAKDRAEVANIIAEDPFYAKKLADYEIIEFLPTMYADELKPLLG</sequence>
<dbReference type="AlphaFoldDB" id="A0A0U1L2J3"/>
<comment type="similarity">
    <text evidence="1">Belongs to the YciI family.</text>
</comment>
<feature type="domain" description="YCII-related" evidence="2">
    <location>
        <begin position="1"/>
        <end position="81"/>
    </location>
</feature>
<reference evidence="4" key="1">
    <citation type="submission" date="2015-03" db="EMBL/GenBank/DDBJ databases">
        <authorList>
            <person name="Nijsse Bart"/>
        </authorList>
    </citation>
    <scope>NUCLEOTIDE SEQUENCE [LARGE SCALE GENOMIC DNA]</scope>
</reference>
<dbReference type="Proteomes" id="UP000049855">
    <property type="component" value="Unassembled WGS sequence"/>
</dbReference>
<dbReference type="InterPro" id="IPR005545">
    <property type="entry name" value="YCII"/>
</dbReference>
<dbReference type="Pfam" id="PF03795">
    <property type="entry name" value="YCII"/>
    <property type="match status" value="1"/>
</dbReference>
<dbReference type="RefSeq" id="WP_021167953.1">
    <property type="nucleotide sequence ID" value="NZ_CTRP01000012.1"/>
</dbReference>
<proteinExistence type="inferred from homology"/>
<accession>A0A0U1L2J3</accession>
<gene>
    <name evidence="3" type="ORF">SpAn4DRAFT_2376</name>
</gene>
<evidence type="ECO:0000256" key="1">
    <source>
        <dbReference type="ARBA" id="ARBA00007689"/>
    </source>
</evidence>
<keyword evidence="4" id="KW-1185">Reference proteome</keyword>
<protein>
    <recommendedName>
        <fullName evidence="2">YCII-related domain-containing protein</fullName>
    </recommendedName>
</protein>
<dbReference type="PANTHER" id="PTHR37828">
    <property type="entry name" value="GSR2449 PROTEIN"/>
    <property type="match status" value="1"/>
</dbReference>
<evidence type="ECO:0000313" key="4">
    <source>
        <dbReference type="Proteomes" id="UP000049855"/>
    </source>
</evidence>
<dbReference type="EMBL" id="CTRP01000012">
    <property type="protein sequence ID" value="CQR73144.1"/>
    <property type="molecule type" value="Genomic_DNA"/>
</dbReference>
<evidence type="ECO:0000313" key="3">
    <source>
        <dbReference type="EMBL" id="CQR73144.1"/>
    </source>
</evidence>